<dbReference type="EMBL" id="BMVN01000038">
    <property type="protein sequence ID" value="GHA57574.1"/>
    <property type="molecule type" value="Genomic_DNA"/>
</dbReference>
<evidence type="ECO:0000313" key="1">
    <source>
        <dbReference type="EMBL" id="GHA57574.1"/>
    </source>
</evidence>
<reference evidence="2" key="1">
    <citation type="journal article" date="2019" name="Int. J. Syst. Evol. Microbiol.">
        <title>The Global Catalogue of Microorganisms (GCM) 10K type strain sequencing project: providing services to taxonomists for standard genome sequencing and annotation.</title>
        <authorList>
            <consortium name="The Broad Institute Genomics Platform"/>
            <consortium name="The Broad Institute Genome Sequencing Center for Infectious Disease"/>
            <person name="Wu L."/>
            <person name="Ma J."/>
        </authorList>
    </citation>
    <scope>NUCLEOTIDE SEQUENCE [LARGE SCALE GENOMIC DNA]</scope>
    <source>
        <strain evidence="2">JCM 4733</strain>
    </source>
</reference>
<dbReference type="Proteomes" id="UP000653644">
    <property type="component" value="Unassembled WGS sequence"/>
</dbReference>
<proteinExistence type="predicted"/>
<protein>
    <recommendedName>
        <fullName evidence="3">DUF5753 domain-containing protein</fullName>
    </recommendedName>
</protein>
<keyword evidence="2" id="KW-1185">Reference proteome</keyword>
<comment type="caution">
    <text evidence="1">The sequence shown here is derived from an EMBL/GenBank/DDBJ whole genome shotgun (WGS) entry which is preliminary data.</text>
</comment>
<name>A0ABQ3D5U4_9ACTN</name>
<evidence type="ECO:0000313" key="2">
    <source>
        <dbReference type="Proteomes" id="UP000653644"/>
    </source>
</evidence>
<sequence>MGYGEFESVNRLITDPDEVRMPAARYGSIRGQALSPSDSCALFETLLGE</sequence>
<accession>A0ABQ3D5U4</accession>
<gene>
    <name evidence="1" type="ORF">GCM10010345_72530</name>
</gene>
<evidence type="ECO:0008006" key="3">
    <source>
        <dbReference type="Google" id="ProtNLM"/>
    </source>
</evidence>
<organism evidence="1 2">
    <name type="scientific">Streptomyces canarius</name>
    <dbReference type="NCBI Taxonomy" id="285453"/>
    <lineage>
        <taxon>Bacteria</taxon>
        <taxon>Bacillati</taxon>
        <taxon>Actinomycetota</taxon>
        <taxon>Actinomycetes</taxon>
        <taxon>Kitasatosporales</taxon>
        <taxon>Streptomycetaceae</taxon>
        <taxon>Streptomyces</taxon>
    </lineage>
</organism>